<proteinExistence type="predicted"/>
<protein>
    <submittedName>
        <fullName evidence="1">Uncharacterized protein</fullName>
    </submittedName>
</protein>
<gene>
    <name evidence="1" type="ORF">A3D09_02195</name>
</gene>
<organism evidence="1 2">
    <name type="scientific">Candidatus Collierbacteria bacterium RIFCSPHIGHO2_02_FULL_49_10</name>
    <dbReference type="NCBI Taxonomy" id="1817723"/>
    <lineage>
        <taxon>Bacteria</taxon>
        <taxon>Candidatus Collieribacteriota</taxon>
    </lineage>
</organism>
<accession>A0A1F5EVW7</accession>
<evidence type="ECO:0000313" key="1">
    <source>
        <dbReference type="EMBL" id="OGD71527.1"/>
    </source>
</evidence>
<reference evidence="1 2" key="1">
    <citation type="journal article" date="2016" name="Nat. Commun.">
        <title>Thousands of microbial genomes shed light on interconnected biogeochemical processes in an aquifer system.</title>
        <authorList>
            <person name="Anantharaman K."/>
            <person name="Brown C.T."/>
            <person name="Hug L.A."/>
            <person name="Sharon I."/>
            <person name="Castelle C.J."/>
            <person name="Probst A.J."/>
            <person name="Thomas B.C."/>
            <person name="Singh A."/>
            <person name="Wilkins M.J."/>
            <person name="Karaoz U."/>
            <person name="Brodie E.L."/>
            <person name="Williams K.H."/>
            <person name="Hubbard S.S."/>
            <person name="Banfield J.F."/>
        </authorList>
    </citation>
    <scope>NUCLEOTIDE SEQUENCE [LARGE SCALE GENOMIC DNA]</scope>
</reference>
<evidence type="ECO:0000313" key="2">
    <source>
        <dbReference type="Proteomes" id="UP000177390"/>
    </source>
</evidence>
<comment type="caution">
    <text evidence="1">The sequence shown here is derived from an EMBL/GenBank/DDBJ whole genome shotgun (WGS) entry which is preliminary data.</text>
</comment>
<sequence length="61" mass="7083">MLTDEQITKFQGLYKERFGQEIGRGEAMEKAARLLRLMELVYQPLTEADAELVRKRRGKIG</sequence>
<dbReference type="AlphaFoldDB" id="A0A1F5EVW7"/>
<name>A0A1F5EVW7_9BACT</name>
<dbReference type="Proteomes" id="UP000177390">
    <property type="component" value="Unassembled WGS sequence"/>
</dbReference>
<dbReference type="EMBL" id="MFAH01000023">
    <property type="protein sequence ID" value="OGD71527.1"/>
    <property type="molecule type" value="Genomic_DNA"/>
</dbReference>